<comment type="function">
    <text evidence="10">Catalyzes the attachment of glutamate to tRNA(Glu) in a two-step reaction: glutamate is first activated by ATP to form Glu-AMP and then transferred to the acceptor end of tRNA(Glu).</text>
</comment>
<gene>
    <name evidence="10" type="primary">gltX</name>
    <name evidence="13" type="ORF">SAMN04489760_12745</name>
</gene>
<dbReference type="InterPro" id="IPR045462">
    <property type="entry name" value="aa-tRNA-synth_I_cd-bd"/>
</dbReference>
<evidence type="ECO:0000256" key="2">
    <source>
        <dbReference type="ARBA" id="ARBA00007894"/>
    </source>
</evidence>
<feature type="binding site" evidence="10">
    <location>
        <position position="131"/>
    </location>
    <ligand>
        <name>Zn(2+)</name>
        <dbReference type="ChEBI" id="CHEBI:29105"/>
    </ligand>
</feature>
<dbReference type="GO" id="GO:0004818">
    <property type="term" value="F:glutamate-tRNA ligase activity"/>
    <property type="evidence" value="ECO:0007669"/>
    <property type="project" value="UniProtKB-UniRule"/>
</dbReference>
<dbReference type="HAMAP" id="MF_00022">
    <property type="entry name" value="Glu_tRNA_synth_type1"/>
    <property type="match status" value="1"/>
</dbReference>
<proteinExistence type="inferred from homology"/>
<dbReference type="InterPro" id="IPR020751">
    <property type="entry name" value="aa-tRNA-synth_I_codon-bd_sub2"/>
</dbReference>
<evidence type="ECO:0000256" key="8">
    <source>
        <dbReference type="ARBA" id="ARBA00022917"/>
    </source>
</evidence>
<keyword evidence="8 10" id="KW-0648">Protein biosynthesis</keyword>
<evidence type="ECO:0000256" key="3">
    <source>
        <dbReference type="ARBA" id="ARBA00011245"/>
    </source>
</evidence>
<dbReference type="Proteomes" id="UP000198744">
    <property type="component" value="Unassembled WGS sequence"/>
</dbReference>
<feature type="short sequence motif" description="'HIGH' region" evidence="10">
    <location>
        <begin position="13"/>
        <end position="23"/>
    </location>
</feature>
<dbReference type="PRINTS" id="PR00987">
    <property type="entry name" value="TRNASYNTHGLU"/>
</dbReference>
<sequence>MHNIKEVRTRFAPSPTGYLHIGGARTALFSWLYARHTRGKFVLRIEDTDQQRSTEESTRAILDAMTWLGLNWDEGPFFQAERVDIHRAMVRKLVDEDKAYYCVCSPEELEEKRKRALAEGRKPKYDGTCRDKKLPPSDGAVVRFRCPQEGTTIVNDLIKGKISFNNEELDDLIIQRSDGYPTYNFAVVVDDAQMEISHVIRGDDHVNNTPRQILLYEALGYDIPQFGHVPMILGADKTRLSKRHGATSVMAYKELGYLPEALVNYLVRLGWSHGDQEIFSLDELIGLFDLGSIGKSAAVFNPEKLLWLNQHYIKSYPEDKLLDALNPFWNKLGLEVSDPDYGRHIIGDLRARAKTLPEMAESSTFYFTDEPPIDADAAKKFLTPEIAGHLEAIAEALAMIEDYSKEGIEVFLRNLAEARAIKLKTIAQPLRIALTGKTVSPGLDDVMLTLGKERVISRIRRTVSFIGSQPLP</sequence>
<dbReference type="InterPro" id="IPR004527">
    <property type="entry name" value="Glu-tRNA-ligase_bac/mito"/>
</dbReference>
<reference evidence="13 14" key="1">
    <citation type="submission" date="2016-10" db="EMBL/GenBank/DDBJ databases">
        <authorList>
            <person name="de Groot N.N."/>
        </authorList>
    </citation>
    <scope>NUCLEOTIDE SEQUENCE [LARGE SCALE GENOMIC DNA]</scope>
    <source>
        <strain evidence="13 14">DSM 8423</strain>
    </source>
</reference>
<dbReference type="GO" id="GO:0000049">
    <property type="term" value="F:tRNA binding"/>
    <property type="evidence" value="ECO:0007669"/>
    <property type="project" value="InterPro"/>
</dbReference>
<evidence type="ECO:0000256" key="10">
    <source>
        <dbReference type="HAMAP-Rule" id="MF_00022"/>
    </source>
</evidence>
<dbReference type="InterPro" id="IPR049940">
    <property type="entry name" value="GluQ/Sye"/>
</dbReference>
<dbReference type="InterPro" id="IPR014729">
    <property type="entry name" value="Rossmann-like_a/b/a_fold"/>
</dbReference>
<organism evidence="13 14">
    <name type="scientific">Syntrophus gentianae</name>
    <dbReference type="NCBI Taxonomy" id="43775"/>
    <lineage>
        <taxon>Bacteria</taxon>
        <taxon>Pseudomonadati</taxon>
        <taxon>Thermodesulfobacteriota</taxon>
        <taxon>Syntrophia</taxon>
        <taxon>Syntrophales</taxon>
        <taxon>Syntrophaceae</taxon>
        <taxon>Syntrophus</taxon>
    </lineage>
</organism>
<dbReference type="EMBL" id="FOBS01000027">
    <property type="protein sequence ID" value="SEM62276.1"/>
    <property type="molecule type" value="Genomic_DNA"/>
</dbReference>
<dbReference type="EC" id="6.1.1.17" evidence="10"/>
<feature type="domain" description="Aminoacyl-tRNA synthetase class I anticodon-binding" evidence="12">
    <location>
        <begin position="321"/>
        <end position="462"/>
    </location>
</feature>
<name>A0A1H7ZVK5_9BACT</name>
<dbReference type="FunFam" id="3.40.50.620:FF:000007">
    <property type="entry name" value="Glutamate--tRNA ligase"/>
    <property type="match status" value="1"/>
</dbReference>
<comment type="subcellular location">
    <subcellularLocation>
        <location evidence="1 10">Cytoplasm</location>
    </subcellularLocation>
</comment>
<dbReference type="PANTHER" id="PTHR43311:SF2">
    <property type="entry name" value="GLUTAMATE--TRNA LIGASE, MITOCHONDRIAL-RELATED"/>
    <property type="match status" value="1"/>
</dbReference>
<dbReference type="Pfam" id="PF00749">
    <property type="entry name" value="tRNA-synt_1c"/>
    <property type="match status" value="1"/>
</dbReference>
<dbReference type="CDD" id="cd00808">
    <property type="entry name" value="GluRS_core"/>
    <property type="match status" value="1"/>
</dbReference>
<dbReference type="Gene3D" id="3.40.50.620">
    <property type="entry name" value="HUPs"/>
    <property type="match status" value="1"/>
</dbReference>
<keyword evidence="4 10" id="KW-0963">Cytoplasm</keyword>
<feature type="short sequence motif" description="'KMSKS' region" evidence="10">
    <location>
        <begin position="239"/>
        <end position="243"/>
    </location>
</feature>
<keyword evidence="9 10" id="KW-0030">Aminoacyl-tRNA synthetase</keyword>
<dbReference type="PROSITE" id="PS00178">
    <property type="entry name" value="AA_TRNA_LIGASE_I"/>
    <property type="match status" value="1"/>
</dbReference>
<evidence type="ECO:0000256" key="5">
    <source>
        <dbReference type="ARBA" id="ARBA00022598"/>
    </source>
</evidence>
<dbReference type="SUPFAM" id="SSF52374">
    <property type="entry name" value="Nucleotidylyl transferase"/>
    <property type="match status" value="1"/>
</dbReference>
<keyword evidence="6 10" id="KW-0547">Nucleotide-binding</keyword>
<feature type="binding site" evidence="10">
    <location>
        <position position="102"/>
    </location>
    <ligand>
        <name>Zn(2+)</name>
        <dbReference type="ChEBI" id="CHEBI:29105"/>
    </ligand>
</feature>
<comment type="catalytic activity">
    <reaction evidence="10">
        <text>tRNA(Glu) + L-glutamate + ATP = L-glutamyl-tRNA(Glu) + AMP + diphosphate</text>
        <dbReference type="Rhea" id="RHEA:23540"/>
        <dbReference type="Rhea" id="RHEA-COMP:9663"/>
        <dbReference type="Rhea" id="RHEA-COMP:9680"/>
        <dbReference type="ChEBI" id="CHEBI:29985"/>
        <dbReference type="ChEBI" id="CHEBI:30616"/>
        <dbReference type="ChEBI" id="CHEBI:33019"/>
        <dbReference type="ChEBI" id="CHEBI:78442"/>
        <dbReference type="ChEBI" id="CHEBI:78520"/>
        <dbReference type="ChEBI" id="CHEBI:456215"/>
        <dbReference type="EC" id="6.1.1.17"/>
    </reaction>
</comment>
<dbReference type="SUPFAM" id="SSF48163">
    <property type="entry name" value="An anticodon-binding domain of class I aminoacyl-tRNA synthetases"/>
    <property type="match status" value="1"/>
</dbReference>
<evidence type="ECO:0000313" key="14">
    <source>
        <dbReference type="Proteomes" id="UP000198744"/>
    </source>
</evidence>
<evidence type="ECO:0000256" key="1">
    <source>
        <dbReference type="ARBA" id="ARBA00004496"/>
    </source>
</evidence>
<dbReference type="AlphaFoldDB" id="A0A1H7ZVK5"/>
<keyword evidence="7 10" id="KW-0067">ATP-binding</keyword>
<evidence type="ECO:0000259" key="12">
    <source>
        <dbReference type="Pfam" id="PF19269"/>
    </source>
</evidence>
<dbReference type="Pfam" id="PF19269">
    <property type="entry name" value="Anticodon_2"/>
    <property type="match status" value="1"/>
</dbReference>
<protein>
    <recommendedName>
        <fullName evidence="10">Glutamate--tRNA ligase</fullName>
        <ecNumber evidence="10">6.1.1.17</ecNumber>
    </recommendedName>
    <alternativeName>
        <fullName evidence="10">Glutamyl-tRNA synthetase</fullName>
        <shortName evidence="10">GluRS</shortName>
    </alternativeName>
</protein>
<dbReference type="NCBIfam" id="TIGR00464">
    <property type="entry name" value="gltX_bact"/>
    <property type="match status" value="1"/>
</dbReference>
<comment type="subunit">
    <text evidence="3 10">Monomer.</text>
</comment>
<feature type="binding site" evidence="10">
    <location>
        <position position="242"/>
    </location>
    <ligand>
        <name>ATP</name>
        <dbReference type="ChEBI" id="CHEBI:30616"/>
    </ligand>
</feature>
<evidence type="ECO:0000256" key="4">
    <source>
        <dbReference type="ARBA" id="ARBA00022490"/>
    </source>
</evidence>
<dbReference type="Gene3D" id="1.10.8.70">
    <property type="entry name" value="Glutamate-tRNA synthetase, class I, anticodon-binding domain 1"/>
    <property type="match status" value="1"/>
</dbReference>
<dbReference type="Gene3D" id="1.10.10.350">
    <property type="match status" value="1"/>
</dbReference>
<evidence type="ECO:0000259" key="11">
    <source>
        <dbReference type="Pfam" id="PF00749"/>
    </source>
</evidence>
<dbReference type="GO" id="GO:0005829">
    <property type="term" value="C:cytosol"/>
    <property type="evidence" value="ECO:0007669"/>
    <property type="project" value="TreeGrafter"/>
</dbReference>
<feature type="binding site" evidence="10">
    <location>
        <position position="104"/>
    </location>
    <ligand>
        <name>Zn(2+)</name>
        <dbReference type="ChEBI" id="CHEBI:29105"/>
    </ligand>
</feature>
<evidence type="ECO:0000256" key="6">
    <source>
        <dbReference type="ARBA" id="ARBA00022741"/>
    </source>
</evidence>
<dbReference type="InterPro" id="IPR020752">
    <property type="entry name" value="Glu-tRNA-synth_I_codon-bd_sub1"/>
</dbReference>
<dbReference type="InterPro" id="IPR000924">
    <property type="entry name" value="Glu/Gln-tRNA-synth"/>
</dbReference>
<comment type="similarity">
    <text evidence="2 10">Belongs to the class-I aminoacyl-tRNA synthetase family. Glutamate--tRNA ligase type 1 subfamily.</text>
</comment>
<keyword evidence="10" id="KW-0862">Zinc</keyword>
<evidence type="ECO:0000313" key="13">
    <source>
        <dbReference type="EMBL" id="SEM62276.1"/>
    </source>
</evidence>
<dbReference type="GO" id="GO:0008270">
    <property type="term" value="F:zinc ion binding"/>
    <property type="evidence" value="ECO:0007669"/>
    <property type="project" value="UniProtKB-UniRule"/>
</dbReference>
<dbReference type="InterPro" id="IPR001412">
    <property type="entry name" value="aa-tRNA-synth_I_CS"/>
</dbReference>
<comment type="cofactor">
    <cofactor evidence="10">
        <name>Zn(2+)</name>
        <dbReference type="ChEBI" id="CHEBI:29105"/>
    </cofactor>
    <text evidence="10">Binds 1 zinc ion per subunit.</text>
</comment>
<dbReference type="InterPro" id="IPR020058">
    <property type="entry name" value="Glu/Gln-tRNA-synth_Ib_cat-dom"/>
</dbReference>
<dbReference type="STRING" id="43775.SAMN04489760_12745"/>
<dbReference type="PANTHER" id="PTHR43311">
    <property type="entry name" value="GLUTAMATE--TRNA LIGASE"/>
    <property type="match status" value="1"/>
</dbReference>
<keyword evidence="10" id="KW-0479">Metal-binding</keyword>
<dbReference type="GO" id="GO:0005524">
    <property type="term" value="F:ATP binding"/>
    <property type="evidence" value="ECO:0007669"/>
    <property type="project" value="UniProtKB-UniRule"/>
</dbReference>
<evidence type="ECO:0000256" key="7">
    <source>
        <dbReference type="ARBA" id="ARBA00022840"/>
    </source>
</evidence>
<dbReference type="GO" id="GO:0006424">
    <property type="term" value="P:glutamyl-tRNA aminoacylation"/>
    <property type="evidence" value="ECO:0007669"/>
    <property type="project" value="UniProtKB-UniRule"/>
</dbReference>
<keyword evidence="5 10" id="KW-0436">Ligase</keyword>
<dbReference type="OrthoDB" id="9807503at2"/>
<dbReference type="InterPro" id="IPR033910">
    <property type="entry name" value="GluRS_core"/>
</dbReference>
<accession>A0A1H7ZVK5</accession>
<dbReference type="InterPro" id="IPR008925">
    <property type="entry name" value="aa_tRNA-synth_I_cd-bd_sf"/>
</dbReference>
<feature type="domain" description="Glutamyl/glutaminyl-tRNA synthetase class Ib catalytic" evidence="11">
    <location>
        <begin position="6"/>
        <end position="307"/>
    </location>
</feature>
<keyword evidence="14" id="KW-1185">Reference proteome</keyword>
<feature type="binding site" evidence="10">
    <location>
        <position position="129"/>
    </location>
    <ligand>
        <name>Zn(2+)</name>
        <dbReference type="ChEBI" id="CHEBI:29105"/>
    </ligand>
</feature>
<evidence type="ECO:0000256" key="9">
    <source>
        <dbReference type="ARBA" id="ARBA00023146"/>
    </source>
</evidence>